<keyword evidence="1" id="KW-0472">Membrane</keyword>
<feature type="transmembrane region" description="Helical" evidence="1">
    <location>
        <begin position="106"/>
        <end position="126"/>
    </location>
</feature>
<sequence>MKFDFDKGWSEALAMIRSNFGLLATIAGVLIFLPSAFAAILFPDASLQIAGGNSAQPDMDQLQAAMQTLIAEYWWLFLVVFLLTSIAQLAMFAFMRRRASPTVGEALGTAAGLLPSFVGAYILQILALMGPYVLLVALPAFAGLAPIAVVGALVMIPLVIYLMIKFSLTTAVIGLEGERNPVAALRRSWKLTKGNSFRLLGFYLLLAVAAFILFLIAGWVVGLVFSFGGPETVSFGTALFAGVVDALSSVFMVSIFAAIHAQLSRLSVADDSLEA</sequence>
<dbReference type="AlphaFoldDB" id="A0A1I5LIY1"/>
<accession>A0A1I5LIY1</accession>
<evidence type="ECO:0000256" key="1">
    <source>
        <dbReference type="SAM" id="Phobius"/>
    </source>
</evidence>
<feature type="transmembrane region" description="Helical" evidence="1">
    <location>
        <begin position="237"/>
        <end position="259"/>
    </location>
</feature>
<keyword evidence="1" id="KW-1133">Transmembrane helix</keyword>
<feature type="transmembrane region" description="Helical" evidence="1">
    <location>
        <begin position="73"/>
        <end position="94"/>
    </location>
</feature>
<dbReference type="STRING" id="604088.SAMN04488060_1052"/>
<protein>
    <submittedName>
        <fullName evidence="2">Membrane domain of glycerophosphoryl diester phosphodiesterase</fullName>
    </submittedName>
</protein>
<dbReference type="Proteomes" id="UP000199331">
    <property type="component" value="Unassembled WGS sequence"/>
</dbReference>
<keyword evidence="3" id="KW-1185">Reference proteome</keyword>
<name>A0A1I5LIY1_9SPHN</name>
<proteinExistence type="predicted"/>
<reference evidence="3" key="1">
    <citation type="submission" date="2016-10" db="EMBL/GenBank/DDBJ databases">
        <authorList>
            <person name="Varghese N."/>
            <person name="Submissions S."/>
        </authorList>
    </citation>
    <scope>NUCLEOTIDE SEQUENCE [LARGE SCALE GENOMIC DNA]</scope>
    <source>
        <strain evidence="3">CGMCC 1.7715</strain>
    </source>
</reference>
<feature type="transmembrane region" description="Helical" evidence="1">
    <location>
        <begin position="200"/>
        <end position="225"/>
    </location>
</feature>
<gene>
    <name evidence="2" type="ORF">SAMN04488060_1052</name>
</gene>
<organism evidence="2 3">
    <name type="scientific">Qipengyuania nanhaisediminis</name>
    <dbReference type="NCBI Taxonomy" id="604088"/>
    <lineage>
        <taxon>Bacteria</taxon>
        <taxon>Pseudomonadati</taxon>
        <taxon>Pseudomonadota</taxon>
        <taxon>Alphaproteobacteria</taxon>
        <taxon>Sphingomonadales</taxon>
        <taxon>Erythrobacteraceae</taxon>
        <taxon>Qipengyuania</taxon>
    </lineage>
</organism>
<feature type="transmembrane region" description="Helical" evidence="1">
    <location>
        <begin position="132"/>
        <end position="164"/>
    </location>
</feature>
<evidence type="ECO:0000313" key="2">
    <source>
        <dbReference type="EMBL" id="SFO97278.1"/>
    </source>
</evidence>
<keyword evidence="1" id="KW-0812">Transmembrane</keyword>
<feature type="transmembrane region" description="Helical" evidence="1">
    <location>
        <begin position="20"/>
        <end position="42"/>
    </location>
</feature>
<dbReference type="RefSeq" id="WP_177201806.1">
    <property type="nucleotide sequence ID" value="NZ_FOWZ01000001.1"/>
</dbReference>
<evidence type="ECO:0000313" key="3">
    <source>
        <dbReference type="Proteomes" id="UP000199331"/>
    </source>
</evidence>
<dbReference type="EMBL" id="FOWZ01000001">
    <property type="protein sequence ID" value="SFO97278.1"/>
    <property type="molecule type" value="Genomic_DNA"/>
</dbReference>